<protein>
    <submittedName>
        <fullName evidence="2">Uncharacterized protein</fullName>
    </submittedName>
</protein>
<proteinExistence type="predicted"/>
<reference evidence="3" key="1">
    <citation type="journal article" date="2017" name="Genes (Basel)">
        <title>Genome Analysis of a Novel Broad Host Range Proteobacteria Phage Isolated from a Bioreactor Treating Industrial Wastewater.</title>
        <authorList>
            <person name="de Leeuw M."/>
            <person name="Baron M."/>
            <person name="Brenner A."/>
            <person name="Kushmaro A."/>
        </authorList>
    </citation>
    <scope>NUCLEOTIDE SEQUENCE [LARGE SCALE GENOMIC DNA]</scope>
</reference>
<dbReference type="EMBL" id="KX660669">
    <property type="protein sequence ID" value="APL99506.1"/>
    <property type="molecule type" value="Genomic_DNA"/>
</dbReference>
<evidence type="ECO:0000313" key="2">
    <source>
        <dbReference type="EMBL" id="APL99506.1"/>
    </source>
</evidence>
<evidence type="ECO:0000256" key="1">
    <source>
        <dbReference type="SAM" id="MobiDB-lite"/>
    </source>
</evidence>
<feature type="region of interest" description="Disordered" evidence="1">
    <location>
        <begin position="58"/>
        <end position="85"/>
    </location>
</feature>
<keyword evidence="3" id="KW-1185">Reference proteome</keyword>
<accession>A0A1L5C070</accession>
<dbReference type="Proteomes" id="UP000225023">
    <property type="component" value="Segment"/>
</dbReference>
<evidence type="ECO:0000313" key="3">
    <source>
        <dbReference type="Proteomes" id="UP000225023"/>
    </source>
</evidence>
<name>A0A1L5C070_9CAUD</name>
<gene>
    <name evidence="2" type="ORF">BB738_0480</name>
</gene>
<organism evidence="2 3">
    <name type="scientific">Aquamicrobium phage P14</name>
    <dbReference type="NCBI Taxonomy" id="1927013"/>
    <lineage>
        <taxon>Viruses</taxon>
        <taxon>Duplodnaviria</taxon>
        <taxon>Heunggongvirae</taxon>
        <taxon>Uroviricota</taxon>
        <taxon>Caudoviricetes</taxon>
        <taxon>Autographivirales</taxon>
        <taxon>Autonotataviridae</taxon>
        <taxon>Aqualcavirus</taxon>
        <taxon>Aqualcavirus P14</taxon>
    </lineage>
</organism>
<sequence>MRETDLPNPGTYGKGQKLRREVALAISAAELVAARTPDGNPEIANKLKAFLTAAADACPGTLTPPEEGGGEEGGGGEGEGGDPEA</sequence>